<evidence type="ECO:0000259" key="7">
    <source>
        <dbReference type="Pfam" id="PF00884"/>
    </source>
</evidence>
<dbReference type="Pfam" id="PF00884">
    <property type="entry name" value="Sulfatase"/>
    <property type="match status" value="1"/>
</dbReference>
<proteinExistence type="predicted"/>
<dbReference type="HOGENOM" id="CLU_442737_0_0_6"/>
<dbReference type="PANTHER" id="PTHR47371">
    <property type="entry name" value="LIPOTEICHOIC ACID SYNTHASE"/>
    <property type="match status" value="1"/>
</dbReference>
<keyword evidence="9" id="KW-1185">Reference proteome</keyword>
<evidence type="ECO:0000256" key="3">
    <source>
        <dbReference type="ARBA" id="ARBA00022692"/>
    </source>
</evidence>
<dbReference type="GO" id="GO:0005886">
    <property type="term" value="C:plasma membrane"/>
    <property type="evidence" value="ECO:0007669"/>
    <property type="project" value="UniProtKB-SubCell"/>
</dbReference>
<dbReference type="SUPFAM" id="SSF53649">
    <property type="entry name" value="Alkaline phosphatase-like"/>
    <property type="match status" value="1"/>
</dbReference>
<dbReference type="InterPro" id="IPR000917">
    <property type="entry name" value="Sulfatase_N"/>
</dbReference>
<evidence type="ECO:0000313" key="9">
    <source>
        <dbReference type="Proteomes" id="UP000006062"/>
    </source>
</evidence>
<sequence>MPDTLHPRLAWGTALLFIALWYVLAQTAMNQWFQINPWSSTYPRDLTAHLLLGALLFGMARSLPRFMLATAVLFTSLTLGNALKLAILGAPVTPDDFVAARHLFLLFGGWQFAGAVLMVAAPLVLLGWMIAWRQRRTWINLGVLGFGVGLLVAFPASLTQAMDARFGHSVWNQPANFQMRGLPIHLLQETARNLSRRETPPTRAEVTAALTSLADVEGRDLLKVAGAPDLPRRNLHMIVLESFWDPLALTASELSADPLDPEFRALWTAAGHSHALAPVFGGYTANTEFEVLCGFPVTRDNVFFEGGLRRDVPCLPRHLVDAGYRTFASHPNSAPFWNRVNAYRRIGFETYWSDRDFVLDDMNREFLSDASLYRQVLERLEPTLRQSQPVFNYVLTYFGHLDYPLNERRPATITAAQGHDMVAAYANTLSYKSRELMAFLRELRRRDPDGLIVLFGDHLPFLGPNFGGYTESGLLASQRSDFTDRMFRTLVETPLVVIDGRRGPVAVGDLSFYQLPARLLALLGDQRPSIMALTLRPPRAAHLRPLPGLSVLIEGDSVSTCRGAELAPGDTEASHASACGASSDWLKAVERLRADLFSGAQHALLDLHAPRAEFREAALTPRVKPRD</sequence>
<feature type="transmembrane region" description="Helical" evidence="6">
    <location>
        <begin position="41"/>
        <end position="59"/>
    </location>
</feature>
<keyword evidence="3 6" id="KW-0812">Transmembrane</keyword>
<dbReference type="Gene3D" id="3.40.720.10">
    <property type="entry name" value="Alkaline Phosphatase, subunit A"/>
    <property type="match status" value="1"/>
</dbReference>
<keyword evidence="5 6" id="KW-0472">Membrane</keyword>
<feature type="domain" description="Sulfatase N-terminal" evidence="7">
    <location>
        <begin position="234"/>
        <end position="470"/>
    </location>
</feature>
<feature type="transmembrane region" description="Helical" evidence="6">
    <location>
        <begin position="138"/>
        <end position="158"/>
    </location>
</feature>
<dbReference type="EMBL" id="CP003154">
    <property type="protein sequence ID" value="AFL76141.1"/>
    <property type="molecule type" value="Genomic_DNA"/>
</dbReference>
<comment type="subcellular location">
    <subcellularLocation>
        <location evidence="1">Cell membrane</location>
        <topology evidence="1">Multi-pass membrane protein</topology>
    </subcellularLocation>
</comment>
<dbReference type="KEGG" id="tvi:Thivi_4331"/>
<evidence type="ECO:0000313" key="8">
    <source>
        <dbReference type="EMBL" id="AFL76141.1"/>
    </source>
</evidence>
<evidence type="ECO:0000256" key="5">
    <source>
        <dbReference type="ARBA" id="ARBA00023136"/>
    </source>
</evidence>
<dbReference type="STRING" id="765911.Thivi_4331"/>
<evidence type="ECO:0000256" key="1">
    <source>
        <dbReference type="ARBA" id="ARBA00004651"/>
    </source>
</evidence>
<accession>I3YGM3</accession>
<feature type="transmembrane region" description="Helical" evidence="6">
    <location>
        <begin position="110"/>
        <end position="131"/>
    </location>
</feature>
<dbReference type="GO" id="GO:0016740">
    <property type="term" value="F:transferase activity"/>
    <property type="evidence" value="ECO:0007669"/>
    <property type="project" value="UniProtKB-KW"/>
</dbReference>
<dbReference type="Proteomes" id="UP000006062">
    <property type="component" value="Chromosome"/>
</dbReference>
<dbReference type="AlphaFoldDB" id="I3YGM3"/>
<dbReference type="PANTHER" id="PTHR47371:SF3">
    <property type="entry name" value="PHOSPHOGLYCEROL TRANSFERASE I"/>
    <property type="match status" value="1"/>
</dbReference>
<evidence type="ECO:0000256" key="4">
    <source>
        <dbReference type="ARBA" id="ARBA00022989"/>
    </source>
</evidence>
<reference evidence="8 9" key="1">
    <citation type="submission" date="2012-06" db="EMBL/GenBank/DDBJ databases">
        <title>Complete sequence of Thiocystis violascens DSM 198.</title>
        <authorList>
            <consortium name="US DOE Joint Genome Institute"/>
            <person name="Lucas S."/>
            <person name="Han J."/>
            <person name="Lapidus A."/>
            <person name="Cheng J.-F."/>
            <person name="Goodwin L."/>
            <person name="Pitluck S."/>
            <person name="Peters L."/>
            <person name="Ovchinnikova G."/>
            <person name="Teshima H."/>
            <person name="Detter J.C."/>
            <person name="Han C."/>
            <person name="Tapia R."/>
            <person name="Land M."/>
            <person name="Hauser L."/>
            <person name="Kyrpides N."/>
            <person name="Ivanova N."/>
            <person name="Pagani I."/>
            <person name="Vogl K."/>
            <person name="Liu Z."/>
            <person name="Frigaard N.-U."/>
            <person name="Bryant D."/>
            <person name="Woyke T."/>
        </authorList>
    </citation>
    <scope>NUCLEOTIDE SEQUENCE [LARGE SCALE GENOMIC DNA]</scope>
    <source>
        <strain evidence="9">ATCC 17096 / DSM 198 / 6111</strain>
    </source>
</reference>
<evidence type="ECO:0000256" key="6">
    <source>
        <dbReference type="SAM" id="Phobius"/>
    </source>
</evidence>
<dbReference type="InterPro" id="IPR050448">
    <property type="entry name" value="OpgB/LTA_synthase_biosynth"/>
</dbReference>
<dbReference type="eggNOG" id="COG1368">
    <property type="taxonomic scope" value="Bacteria"/>
</dbReference>
<evidence type="ECO:0000256" key="2">
    <source>
        <dbReference type="ARBA" id="ARBA00022475"/>
    </source>
</evidence>
<gene>
    <name evidence="8" type="ordered locus">Thivi_4331</name>
</gene>
<keyword evidence="8" id="KW-0808">Transferase</keyword>
<keyword evidence="2" id="KW-1003">Cell membrane</keyword>
<feature type="transmembrane region" description="Helical" evidence="6">
    <location>
        <begin position="66"/>
        <end position="90"/>
    </location>
</feature>
<name>I3YGM3_THIV6</name>
<protein>
    <submittedName>
        <fullName evidence="8">Phosphoglycerol transferase family protein, alkaline phosphatase superfamily</fullName>
    </submittedName>
</protein>
<dbReference type="CDD" id="cd16015">
    <property type="entry name" value="LTA_synthase"/>
    <property type="match status" value="1"/>
</dbReference>
<organism evidence="8 9">
    <name type="scientific">Thiocystis violascens (strain ATCC 17096 / DSM 198 / 6111)</name>
    <name type="common">Chromatium violascens</name>
    <dbReference type="NCBI Taxonomy" id="765911"/>
    <lineage>
        <taxon>Bacteria</taxon>
        <taxon>Pseudomonadati</taxon>
        <taxon>Pseudomonadota</taxon>
        <taxon>Gammaproteobacteria</taxon>
        <taxon>Chromatiales</taxon>
        <taxon>Chromatiaceae</taxon>
        <taxon>Thiocystis</taxon>
    </lineage>
</organism>
<keyword evidence="4 6" id="KW-1133">Transmembrane helix</keyword>
<dbReference type="InterPro" id="IPR017850">
    <property type="entry name" value="Alkaline_phosphatase_core_sf"/>
</dbReference>